<evidence type="ECO:0000256" key="13">
    <source>
        <dbReference type="ARBA" id="ARBA00023268"/>
    </source>
</evidence>
<keyword evidence="24" id="KW-1185">Reference proteome</keyword>
<reference evidence="23 24" key="1">
    <citation type="journal article" date="2018" name="Evol. Lett.">
        <title>Horizontal gene cluster transfer increased hallucinogenic mushroom diversity.</title>
        <authorList>
            <person name="Reynolds H.T."/>
            <person name="Vijayakumar V."/>
            <person name="Gluck-Thaler E."/>
            <person name="Korotkin H.B."/>
            <person name="Matheny P.B."/>
            <person name="Slot J.C."/>
        </authorList>
    </citation>
    <scope>NUCLEOTIDE SEQUENCE [LARGE SCALE GENOMIC DNA]</scope>
    <source>
        <strain evidence="23 24">2629</strain>
    </source>
</reference>
<evidence type="ECO:0000259" key="22">
    <source>
        <dbReference type="Pfam" id="PF14702"/>
    </source>
</evidence>
<dbReference type="CDD" id="cd11327">
    <property type="entry name" value="AmyAc_Glg_debranch_2"/>
    <property type="match status" value="1"/>
</dbReference>
<dbReference type="EC" id="2.4.1.25" evidence="5"/>
<evidence type="ECO:0000256" key="11">
    <source>
        <dbReference type="ARBA" id="ARBA00022801"/>
    </source>
</evidence>
<evidence type="ECO:0000259" key="20">
    <source>
        <dbReference type="Pfam" id="PF14699"/>
    </source>
</evidence>
<dbReference type="GO" id="GO:0005737">
    <property type="term" value="C:cytoplasm"/>
    <property type="evidence" value="ECO:0007669"/>
    <property type="project" value="UniProtKB-SubCell"/>
</dbReference>
<evidence type="ECO:0000256" key="4">
    <source>
        <dbReference type="ARBA" id="ARBA00004496"/>
    </source>
</evidence>
<dbReference type="EC" id="3.2.1.33" evidence="6"/>
<gene>
    <name evidence="23" type="ORF">CVT24_006758</name>
</gene>
<dbReference type="GO" id="GO:0004134">
    <property type="term" value="F:4-alpha-glucanotransferase activity"/>
    <property type="evidence" value="ECO:0007669"/>
    <property type="project" value="UniProtKB-EC"/>
</dbReference>
<dbReference type="Gene3D" id="3.20.20.80">
    <property type="entry name" value="Glycosidases"/>
    <property type="match status" value="2"/>
</dbReference>
<dbReference type="GO" id="GO:0005980">
    <property type="term" value="P:glycogen catabolic process"/>
    <property type="evidence" value="ECO:0007669"/>
    <property type="project" value="InterPro"/>
</dbReference>
<keyword evidence="14" id="KW-0326">Glycosidase</keyword>
<dbReference type="InterPro" id="IPR010401">
    <property type="entry name" value="AGL/Gdb1"/>
</dbReference>
<evidence type="ECO:0000259" key="21">
    <source>
        <dbReference type="Pfam" id="PF14701"/>
    </source>
</evidence>
<comment type="function">
    <text evidence="3">Multifunctional enzyme acting as 1,4-alpha-D-glucan:1,4-alpha-D-glucan 4-alpha-D-glycosyltransferase and amylo-1,6-glucosidase in glycogen degradation.</text>
</comment>
<dbReference type="SUPFAM" id="SSF51445">
    <property type="entry name" value="(Trans)glycosidases"/>
    <property type="match status" value="1"/>
</dbReference>
<evidence type="ECO:0000256" key="8">
    <source>
        <dbReference type="ARBA" id="ARBA00022490"/>
    </source>
</evidence>
<evidence type="ECO:0000256" key="17">
    <source>
        <dbReference type="SAM" id="MobiDB-lite"/>
    </source>
</evidence>
<feature type="compositionally biased region" description="Low complexity" evidence="17">
    <location>
        <begin position="1831"/>
        <end position="1844"/>
    </location>
</feature>
<evidence type="ECO:0000313" key="24">
    <source>
        <dbReference type="Proteomes" id="UP000284842"/>
    </source>
</evidence>
<dbReference type="EMBL" id="NHTK01006126">
    <property type="protein sequence ID" value="PPQ63313.1"/>
    <property type="molecule type" value="Genomic_DNA"/>
</dbReference>
<dbReference type="SUPFAM" id="SSF48208">
    <property type="entry name" value="Six-hairpin glycosidases"/>
    <property type="match status" value="1"/>
</dbReference>
<keyword evidence="10" id="KW-0808">Transferase</keyword>
<dbReference type="InterPro" id="IPR032790">
    <property type="entry name" value="GDE_C"/>
</dbReference>
<feature type="compositionally biased region" description="Low complexity" evidence="17">
    <location>
        <begin position="17"/>
        <end position="38"/>
    </location>
</feature>
<feature type="compositionally biased region" description="Pro residues" evidence="17">
    <location>
        <begin position="1924"/>
        <end position="1934"/>
    </location>
</feature>
<dbReference type="InParanoid" id="A0A409V9D8"/>
<evidence type="ECO:0000256" key="7">
    <source>
        <dbReference type="ARBA" id="ARBA00020723"/>
    </source>
</evidence>
<feature type="compositionally biased region" description="Polar residues" evidence="17">
    <location>
        <begin position="1729"/>
        <end position="1749"/>
    </location>
</feature>
<feature type="region of interest" description="Disordered" evidence="17">
    <location>
        <begin position="1821"/>
        <end position="1844"/>
    </location>
</feature>
<dbReference type="Pfam" id="PF14699">
    <property type="entry name" value="hGDE_N"/>
    <property type="match status" value="1"/>
</dbReference>
<name>A0A409V9D8_9AGAR</name>
<dbReference type="GO" id="GO:0004135">
    <property type="term" value="F:amylo-alpha-1,6-glucosidase activity"/>
    <property type="evidence" value="ECO:0007669"/>
    <property type="project" value="UniProtKB-EC"/>
</dbReference>
<dbReference type="Pfam" id="PF14702">
    <property type="entry name" value="hGDE_central"/>
    <property type="match status" value="1"/>
</dbReference>
<keyword evidence="12" id="KW-0320">Glycogen biosynthesis</keyword>
<evidence type="ECO:0000256" key="10">
    <source>
        <dbReference type="ARBA" id="ARBA00022679"/>
    </source>
</evidence>
<feature type="compositionally biased region" description="Basic and acidic residues" evidence="17">
    <location>
        <begin position="1658"/>
        <end position="1681"/>
    </location>
</feature>
<dbReference type="InterPro" id="IPR032788">
    <property type="entry name" value="AGL_central"/>
</dbReference>
<evidence type="ECO:0000256" key="3">
    <source>
        <dbReference type="ARBA" id="ARBA00003530"/>
    </source>
</evidence>
<proteinExistence type="inferred from homology"/>
<dbReference type="InterPro" id="IPR032792">
    <property type="entry name" value="AGL_glucanoTrfase"/>
</dbReference>
<dbReference type="PANTHER" id="PTHR10569">
    <property type="entry name" value="GLYCOGEN DEBRANCHING ENZYME"/>
    <property type="match status" value="1"/>
</dbReference>
<evidence type="ECO:0000256" key="15">
    <source>
        <dbReference type="ARBA" id="ARBA00025780"/>
    </source>
</evidence>
<evidence type="ECO:0000259" key="18">
    <source>
        <dbReference type="Pfam" id="PF06202"/>
    </source>
</evidence>
<feature type="region of interest" description="Disordered" evidence="17">
    <location>
        <begin position="1657"/>
        <end position="1681"/>
    </location>
</feature>
<keyword evidence="13" id="KW-0511">Multifunctional enzyme</keyword>
<dbReference type="GO" id="GO:0005978">
    <property type="term" value="P:glycogen biosynthetic process"/>
    <property type="evidence" value="ECO:0007669"/>
    <property type="project" value="UniProtKB-KW"/>
</dbReference>
<dbReference type="Pfam" id="PF06202">
    <property type="entry name" value="GDE_C"/>
    <property type="match status" value="1"/>
</dbReference>
<dbReference type="OrthoDB" id="10248904at2759"/>
<feature type="domain" description="Eukaryotic glycogen debranching enzyme N-terminal" evidence="20">
    <location>
        <begin position="90"/>
        <end position="197"/>
    </location>
</feature>
<sequence length="2620" mass="294828">MPAPRNKKSANHKKQKPSISIPNNKSNNSSSSSPISPKTPADEAIDFFQSNLAHGEPPIKVYELCLDPDGGPSKALSYIRLPPAYTPYVLRVSLQAGTPASKNGVFKTNFPLDGGAFSRNNFAERRYGPQTALAPLISVHRPNCTPRLPQNLSKPIQVDLPISHAGAFVYWVEYDGNNGQRVKGRSGYFNIDPILKTKLRSPILDKDLNVLPPTKGAVLQSNDVNLPLDGLSILTVVSKWMGSHDKWRPHFQEAKDRGYTMLHYTPLQERGESDSPYSIRNQMKYDPSLFDGSLSDDAAKRKIEDILKIAREKYGLLSLTDVVLNHTANDSPWLVDHPEAGFTPANTPHLTPALELDSMIIAFSSDLTAKSLPTTISSEDDVNVLMGAFEQELKHLNLWQYYVLDPVREKDSVKAALSSGKVEKWTGPQVNGKNVVDLANTLRREKKIKGLGQLASRFGVCVESGIAAGFVQAAFTDVHSEEALADAWVKIVDVLNVPLYQEWEEDTRVAIEHIRNRLKYTRLEEHGPKLGKITKSCPLVEPYFTRLLPTPNADPLKYSLANNGWIWNADPLQNFALLPSKAYLRREVIVWGDCVKLRYGPDPSANPWLWEHMKAYVTDLAKVFDGFRIDNCHSTPLEVGTYMLDAARVVRPDLYVCAELFTGSEEMDLTFVRELGINSLIRESGNAWDPKEFSRLLYRYGLGKPIGSMDGACMVSKEEIPSPTGKGPVRTATVIPLNGSMPHALLYDLTHDNESPLDKRSAEDALSTGALATFSFCAVGSVKGFDDLYPKLLNLVQEKRHYAVTGVGEECGIAKIKRVLNELHLEMVLGGYEEGHVHQENDYIVLHRVQPVTQKGYLLIAHTAFSKGSKARGNISPTKLRRTKARFITGASIDIKSYEVGKDDKQLRGLPSKLVEMPTVVVPQGLDEDGPYAEIVVPEYFPPGSIMIFETQLQQYDSELEDFCKSGAQEAFGGLDLVELNVVLHRADVEERDATDGVYGAYDVSGLGKMVYCGLEGWMHPLRHIMRYNDLGHPLCGHLREGTWALDYVHQRLSHQVKLFPKLAAPAEWLKARLDRVKSSVPHYMRPKYFALVISEAYKASRRAVVEQCSELIVSGSSFAQDLAMCSVQMYGLVKSASLDPGKPTPSLSAGLPHFTTGWARCWGRDVFISLSGLFLATGNFEGAKKHILAFASTLKHGLIPNLLDSVRNPRYNSRDSPWWMLQNIQDYANTAPDGLSILSESVKRRFPKDDTWVSWDDPRAYAYSSTIAEVIQEILQRHAQGIHFREYNAGPNLDGQMKDNGFNIDIDVDWSTGLILGGNQDNCGTWMDKMGESVKAGTKGVPGTPRDGAPIEITGLLKSTLRWVAELSKRNKFPFKGVEVIVDGSKKLITYQDWSDLIQSRFEEYYYVPLNPEDDSKYQVNSKLVNRRGIYKDVYGSGVGHEWADYQLRCNFPIAMTVAPELFNKEHALGALKLADEVLRGPLGMKTLDSKDMQYRPVYDNSNDSTDPSVAKGLNYHNGPEWGWPLGYFLRAYLYFDTKVGNGREDAKNTLHYLHQLLLPARKHISEDAWRGLPELTNENGAYLCCLVHALNMAFFGLPDRELPRNGLDDISEGAWNEKYDGLGDALQEGGDDLNDETFGSAEPVGRDFDFGATAFHQDELFPRDRTRQAPEHLRDQPQRRIEQRHELELPQARPAQNQRSTVAGNSLESIWDDHSVFPPVSRPTAVNRPQVQQQRTTTAGIQQQGSVPGQRFSPFGSTSPVIGHAQSIQQQQAQVRTLQEVEMELLLRAEMERRDRDEEIRQQRFMLLQQQQQLLEEEQRRPRLRQEQRTQSAQQAQMQQLYMQQPDQQRLVQQEQLRLLQQQEQQRLLQQQQQQEQARLQQQQEQQRLLQQQQQEQQYQAQVQRLLLQAQAREQQLQQQRTPPPRMMPPSQSPRFLEHQRQILHLQQQQELQQKQRLLEIQEQLRMEELERRMASQMSLEARNGSPFAARRTPAGYTNAELQAAQFAQQQQLEQQQQALQHRRQSSRSPAVGGGVQHVPGLQEGPHHAQQTLQLQQRLLSDLAQVDFGREHGISPADQEALRMEAMRKIVETEKMEEKRRRKAAKIAHMARYNDLMTQSDKDFITRIQVSQLVTQDPYADDFYAQVYGAILRSRLGLQSQDERVIKFGSGGGIGLGLASKGGNRRPSAMQRMEQQVERIVSNARKREEEKGLHAVHSLQGALGKTSGRSYKAAPRQLLQVESGPAASPTLSHAHATIVKPSTQQGAAQEAAKLGREALGNAADTDGLVKKEPLAHRQVLVILEDLYDLVLRVEQLRRDQPMPEDTEATESWTNEYEKLVDEVWNDLRVMEPLETSDPHPFISLLAPAKGKRILPRLTRHLSSQRMLTLLTLLVACFSQLDVIKQAPILDTVQETRERSDVERQTQAFLGSVMQSILPVVSVANLRLVTGLLGLLLDRSDIVAVAQTKPGLALLTLFLSRVEVIRQTFASNAELTEAPPTLEESQQWRLMFDHLFQLLSPHLLSLFPSSRIMNSSPVNHPLPSDIVDQPVWQFLAALALHGVIEQHHVLVVSLREKILDNVLSVNKGLVHDEDERQTKLANVNLFLHAVNLDSSQIAL</sequence>
<dbReference type="InterPro" id="IPR008928">
    <property type="entry name" value="6-hairpin_glycosidase_sf"/>
</dbReference>
<protein>
    <recommendedName>
        <fullName evidence="7">Glycogen debranching enzyme</fullName>
        <ecNumber evidence="5">2.4.1.25</ecNumber>
        <ecNumber evidence="6">3.2.1.33</ecNumber>
    </recommendedName>
    <alternativeName>
        <fullName evidence="16">Glycogen debrancher</fullName>
    </alternativeName>
</protein>
<comment type="similarity">
    <text evidence="15">Belongs to the glycogen debranching enzyme family.</text>
</comment>
<comment type="caution">
    <text evidence="23">The sequence shown here is derived from an EMBL/GenBank/DDBJ whole genome shotgun (WGS) entry which is preliminary data.</text>
</comment>
<feature type="region of interest" description="Disordered" evidence="17">
    <location>
        <begin position="2015"/>
        <end position="2053"/>
    </location>
</feature>
<evidence type="ECO:0000313" key="23">
    <source>
        <dbReference type="EMBL" id="PPQ63313.1"/>
    </source>
</evidence>
<dbReference type="Pfam" id="PF14701">
    <property type="entry name" value="hDGE_amylase"/>
    <property type="match status" value="1"/>
</dbReference>
<comment type="subcellular location">
    <subcellularLocation>
        <location evidence="4">Cytoplasm</location>
    </subcellularLocation>
</comment>
<comment type="catalytic activity">
    <reaction evidence="1">
        <text>Transfers a segment of a (1-&gt;4)-alpha-D-glucan to a new position in an acceptor, which may be glucose or a (1-&gt;4)-alpha-D-glucan.</text>
        <dbReference type="EC" id="2.4.1.25"/>
    </reaction>
</comment>
<evidence type="ECO:0000256" key="1">
    <source>
        <dbReference type="ARBA" id="ARBA00000439"/>
    </source>
</evidence>
<dbReference type="Pfam" id="PF09770">
    <property type="entry name" value="PAT1"/>
    <property type="match status" value="1"/>
</dbReference>
<feature type="region of interest" description="Disordered" evidence="17">
    <location>
        <begin position="1916"/>
        <end position="1935"/>
    </location>
</feature>
<dbReference type="InterPro" id="IPR017853">
    <property type="entry name" value="GH"/>
</dbReference>
<dbReference type="STRING" id="181874.A0A409V9D8"/>
<organism evidence="23 24">
    <name type="scientific">Panaeolus cyanescens</name>
    <dbReference type="NCBI Taxonomy" id="181874"/>
    <lineage>
        <taxon>Eukaryota</taxon>
        <taxon>Fungi</taxon>
        <taxon>Dikarya</taxon>
        <taxon>Basidiomycota</taxon>
        <taxon>Agaricomycotina</taxon>
        <taxon>Agaricomycetes</taxon>
        <taxon>Agaricomycetidae</taxon>
        <taxon>Agaricales</taxon>
        <taxon>Agaricineae</taxon>
        <taxon>Galeropsidaceae</taxon>
        <taxon>Panaeolus</taxon>
    </lineage>
</organism>
<keyword evidence="8" id="KW-0963">Cytoplasm</keyword>
<evidence type="ECO:0000256" key="2">
    <source>
        <dbReference type="ARBA" id="ARBA00000927"/>
    </source>
</evidence>
<dbReference type="Proteomes" id="UP000284842">
    <property type="component" value="Unassembled WGS sequence"/>
</dbReference>
<feature type="domain" description="Glycogen debranching enzyme glucanotransferase" evidence="21">
    <location>
        <begin position="225"/>
        <end position="655"/>
    </location>
</feature>
<feature type="region of interest" description="Disordered" evidence="17">
    <location>
        <begin position="1"/>
        <end position="41"/>
    </location>
</feature>
<evidence type="ECO:0000256" key="5">
    <source>
        <dbReference type="ARBA" id="ARBA00012560"/>
    </source>
</evidence>
<feature type="compositionally biased region" description="Basic residues" evidence="17">
    <location>
        <begin position="1"/>
        <end position="16"/>
    </location>
</feature>
<keyword evidence="11" id="KW-0378">Hydrolase</keyword>
<feature type="compositionally biased region" description="Basic and acidic residues" evidence="17">
    <location>
        <begin position="1821"/>
        <end position="1830"/>
    </location>
</feature>
<feature type="region of interest" description="Disordered" evidence="17">
    <location>
        <begin position="1715"/>
        <end position="1767"/>
    </location>
</feature>
<feature type="domain" description="Glycogen debranching enzyme C-terminal" evidence="18">
    <location>
        <begin position="1142"/>
        <end position="1585"/>
    </location>
</feature>
<evidence type="ECO:0000256" key="16">
    <source>
        <dbReference type="ARBA" id="ARBA00031477"/>
    </source>
</evidence>
<comment type="catalytic activity">
    <reaction evidence="2">
        <text>Hydrolysis of (1-&gt;6)-alpha-D-glucosidic branch linkages in glycogen phosphorylase limit dextrin.</text>
        <dbReference type="EC" id="3.2.1.33"/>
    </reaction>
</comment>
<dbReference type="InterPro" id="IPR029436">
    <property type="entry name" value="AGL_euk_N"/>
</dbReference>
<keyword evidence="9" id="KW-0328">Glycosyltransferase</keyword>
<feature type="domain" description="Glycogen debranching enzyme central" evidence="22">
    <location>
        <begin position="812"/>
        <end position="1053"/>
    </location>
</feature>
<evidence type="ECO:0000256" key="12">
    <source>
        <dbReference type="ARBA" id="ARBA00023056"/>
    </source>
</evidence>
<dbReference type="InterPro" id="IPR019167">
    <property type="entry name" value="PAT1_dom"/>
</dbReference>
<feature type="domain" description="mRNA decay factor PAT1" evidence="19">
    <location>
        <begin position="1911"/>
        <end position="2614"/>
    </location>
</feature>
<dbReference type="FunFam" id="1.50.10.10:FF:000039">
    <property type="entry name" value="Glycogen debranching enzyme Gdb1, putative"/>
    <property type="match status" value="1"/>
</dbReference>
<evidence type="ECO:0000259" key="19">
    <source>
        <dbReference type="Pfam" id="PF09770"/>
    </source>
</evidence>
<evidence type="ECO:0000256" key="6">
    <source>
        <dbReference type="ARBA" id="ARBA00012778"/>
    </source>
</evidence>
<dbReference type="PANTHER" id="PTHR10569:SF2">
    <property type="entry name" value="GLYCOGEN DEBRANCHING ENZYME"/>
    <property type="match status" value="1"/>
</dbReference>
<evidence type="ECO:0000256" key="14">
    <source>
        <dbReference type="ARBA" id="ARBA00023295"/>
    </source>
</evidence>
<evidence type="ECO:0000256" key="9">
    <source>
        <dbReference type="ARBA" id="ARBA00022676"/>
    </source>
</evidence>
<accession>A0A409V9D8</accession>